<dbReference type="EMBL" id="BGPR01005611">
    <property type="protein sequence ID" value="GBN11801.1"/>
    <property type="molecule type" value="Genomic_DNA"/>
</dbReference>
<keyword evidence="3" id="KW-1185">Reference proteome</keyword>
<evidence type="ECO:0000313" key="2">
    <source>
        <dbReference type="EMBL" id="GBN11801.1"/>
    </source>
</evidence>
<evidence type="ECO:0000256" key="1">
    <source>
        <dbReference type="SAM" id="MobiDB-lite"/>
    </source>
</evidence>
<dbReference type="OrthoDB" id="6510671at2759"/>
<dbReference type="AlphaFoldDB" id="A0A4Y2LAS7"/>
<protein>
    <submittedName>
        <fullName evidence="2">Uncharacterized protein</fullName>
    </submittedName>
</protein>
<feature type="compositionally biased region" description="Basic and acidic residues" evidence="1">
    <location>
        <begin position="16"/>
        <end position="25"/>
    </location>
</feature>
<feature type="compositionally biased region" description="Polar residues" evidence="1">
    <location>
        <begin position="1"/>
        <end position="15"/>
    </location>
</feature>
<comment type="caution">
    <text evidence="2">The sequence shown here is derived from an EMBL/GenBank/DDBJ whole genome shotgun (WGS) entry which is preliminary data.</text>
</comment>
<feature type="region of interest" description="Disordered" evidence="1">
    <location>
        <begin position="1"/>
        <end position="25"/>
    </location>
</feature>
<sequence>MKRNTLSDLSVTNHSPAREKSRPFRGARYQEMDCSDRWGIEGSRGGETSICALGRSIQSMKKYTRGDVTFAFSVLDEPEHIIARKLLQKVRQVPATLQYPDCMEHKNEESAVFEYFVSINAVQHWSMPAKYFEKSEDMKITFKSGFGWIRVCLSRTTPNPELERSICEDIPSGQTKEFISKRPCKGFTAFTCAPLYFSVIGVNATSERWNDCKDTPENQCRTFDQINFKVTHEGVRCS</sequence>
<dbReference type="Proteomes" id="UP000499080">
    <property type="component" value="Unassembled WGS sequence"/>
</dbReference>
<accession>A0A4Y2LAS7</accession>
<reference evidence="2 3" key="1">
    <citation type="journal article" date="2019" name="Sci. Rep.">
        <title>Orb-weaving spider Araneus ventricosus genome elucidates the spidroin gene catalogue.</title>
        <authorList>
            <person name="Kono N."/>
            <person name="Nakamura H."/>
            <person name="Ohtoshi R."/>
            <person name="Moran D.A.P."/>
            <person name="Shinohara A."/>
            <person name="Yoshida Y."/>
            <person name="Fujiwara M."/>
            <person name="Mori M."/>
            <person name="Tomita M."/>
            <person name="Arakawa K."/>
        </authorList>
    </citation>
    <scope>NUCLEOTIDE SEQUENCE [LARGE SCALE GENOMIC DNA]</scope>
</reference>
<proteinExistence type="predicted"/>
<name>A0A4Y2LAS7_ARAVE</name>
<gene>
    <name evidence="2" type="ORF">AVEN_47109_1</name>
</gene>
<evidence type="ECO:0000313" key="3">
    <source>
        <dbReference type="Proteomes" id="UP000499080"/>
    </source>
</evidence>
<organism evidence="2 3">
    <name type="scientific">Araneus ventricosus</name>
    <name type="common">Orbweaver spider</name>
    <name type="synonym">Epeira ventricosa</name>
    <dbReference type="NCBI Taxonomy" id="182803"/>
    <lineage>
        <taxon>Eukaryota</taxon>
        <taxon>Metazoa</taxon>
        <taxon>Ecdysozoa</taxon>
        <taxon>Arthropoda</taxon>
        <taxon>Chelicerata</taxon>
        <taxon>Arachnida</taxon>
        <taxon>Araneae</taxon>
        <taxon>Araneomorphae</taxon>
        <taxon>Entelegynae</taxon>
        <taxon>Araneoidea</taxon>
        <taxon>Araneidae</taxon>
        <taxon>Araneus</taxon>
    </lineage>
</organism>